<evidence type="ECO:0000313" key="8">
    <source>
        <dbReference type="EMBL" id="OIV36978.1"/>
    </source>
</evidence>
<comment type="caution">
    <text evidence="8">The sequence shown here is derived from an EMBL/GenBank/DDBJ whole genome shotgun (WGS) entry which is preliminary data.</text>
</comment>
<evidence type="ECO:0000256" key="2">
    <source>
        <dbReference type="ARBA" id="ARBA00022475"/>
    </source>
</evidence>
<dbReference type="OrthoDB" id="5243396at2"/>
<dbReference type="RefSeq" id="WP_071657053.1">
    <property type="nucleotide sequence ID" value="NZ_MLCF01000067.1"/>
</dbReference>
<reference evidence="8 9" key="1">
    <citation type="submission" date="2016-10" db="EMBL/GenBank/DDBJ databases">
        <title>Genome sequence of Streptomyces gilvigriseus MUSC 26.</title>
        <authorList>
            <person name="Lee L.-H."/>
            <person name="Ser H.-L."/>
        </authorList>
    </citation>
    <scope>NUCLEOTIDE SEQUENCE [LARGE SCALE GENOMIC DNA]</scope>
    <source>
        <strain evidence="8 9">MUSC 26</strain>
    </source>
</reference>
<organism evidence="8 9">
    <name type="scientific">Mangrovactinospora gilvigrisea</name>
    <dbReference type="NCBI Taxonomy" id="1428644"/>
    <lineage>
        <taxon>Bacteria</taxon>
        <taxon>Bacillati</taxon>
        <taxon>Actinomycetota</taxon>
        <taxon>Actinomycetes</taxon>
        <taxon>Kitasatosporales</taxon>
        <taxon>Streptomycetaceae</taxon>
        <taxon>Mangrovactinospora</taxon>
    </lineage>
</organism>
<evidence type="ECO:0000313" key="9">
    <source>
        <dbReference type="Proteomes" id="UP000243342"/>
    </source>
</evidence>
<name>A0A1J7CBG4_9ACTN</name>
<evidence type="ECO:0000256" key="3">
    <source>
        <dbReference type="ARBA" id="ARBA00022692"/>
    </source>
</evidence>
<evidence type="ECO:0000256" key="5">
    <source>
        <dbReference type="ARBA" id="ARBA00023136"/>
    </source>
</evidence>
<proteinExistence type="predicted"/>
<sequence length="313" mass="33528">MTLQMLLTALCGAALLGGLFAAVAGLVGWADRESARRRGPLERRAVRLWLRATQGGSVSGTRRLRALGVAALAAMVVVWAVTGIPVAGVIVGITVLFGPALLRPGGNATKAIARLEALEHWVRRLGSIHEAGISLEQAIVRSLDTVPEPIAEPVTTLARRLTAGWRPADAYRALADELDDAAADSVCALLWLHANDHSSGLSQALLRQAKSTAEQVEMRRKIEADREKPRANARWLTVMCLGVFAVSLATHYITPYRTPVGQAVMAGLAVAFVAVLGWMRRMAALKPAPRILDRTTRTDSAADRQAGFEEAGR</sequence>
<dbReference type="Gene3D" id="1.20.81.30">
    <property type="entry name" value="Type II secretion system (T2SS), domain F"/>
    <property type="match status" value="1"/>
</dbReference>
<keyword evidence="3 6" id="KW-0812">Transmembrane</keyword>
<protein>
    <recommendedName>
        <fullName evidence="7">Type II secretion system protein GspF domain-containing protein</fullName>
    </recommendedName>
</protein>
<evidence type="ECO:0000256" key="1">
    <source>
        <dbReference type="ARBA" id="ARBA00004651"/>
    </source>
</evidence>
<keyword evidence="2" id="KW-1003">Cell membrane</keyword>
<evidence type="ECO:0000256" key="4">
    <source>
        <dbReference type="ARBA" id="ARBA00022989"/>
    </source>
</evidence>
<keyword evidence="5 6" id="KW-0472">Membrane</keyword>
<feature type="domain" description="Type II secretion system protein GspF" evidence="7">
    <location>
        <begin position="121"/>
        <end position="246"/>
    </location>
</feature>
<feature type="transmembrane region" description="Helical" evidence="6">
    <location>
        <begin position="69"/>
        <end position="102"/>
    </location>
</feature>
<dbReference type="PANTHER" id="PTHR35007:SF3">
    <property type="entry name" value="POSSIBLE CONSERVED ALANINE RICH MEMBRANE PROTEIN"/>
    <property type="match status" value="1"/>
</dbReference>
<dbReference type="Proteomes" id="UP000243342">
    <property type="component" value="Unassembled WGS sequence"/>
</dbReference>
<dbReference type="AlphaFoldDB" id="A0A1J7CBG4"/>
<accession>A0A1J7CBG4</accession>
<keyword evidence="4 6" id="KW-1133">Transmembrane helix</keyword>
<comment type="subcellular location">
    <subcellularLocation>
        <location evidence="1">Cell membrane</location>
        <topology evidence="1">Multi-pass membrane protein</topology>
    </subcellularLocation>
</comment>
<dbReference type="STRING" id="1428644.BIV57_13385"/>
<keyword evidence="9" id="KW-1185">Reference proteome</keyword>
<gene>
    <name evidence="8" type="ORF">BIV57_13385</name>
</gene>
<dbReference type="InterPro" id="IPR042094">
    <property type="entry name" value="T2SS_GspF_sf"/>
</dbReference>
<dbReference type="InterPro" id="IPR018076">
    <property type="entry name" value="T2SS_GspF_dom"/>
</dbReference>
<dbReference type="EMBL" id="MLCF01000067">
    <property type="protein sequence ID" value="OIV36978.1"/>
    <property type="molecule type" value="Genomic_DNA"/>
</dbReference>
<feature type="transmembrane region" description="Helical" evidence="6">
    <location>
        <begin position="260"/>
        <end position="279"/>
    </location>
</feature>
<evidence type="ECO:0000259" key="7">
    <source>
        <dbReference type="Pfam" id="PF00482"/>
    </source>
</evidence>
<evidence type="ECO:0000256" key="6">
    <source>
        <dbReference type="SAM" id="Phobius"/>
    </source>
</evidence>
<dbReference type="GO" id="GO:0005886">
    <property type="term" value="C:plasma membrane"/>
    <property type="evidence" value="ECO:0007669"/>
    <property type="project" value="UniProtKB-SubCell"/>
</dbReference>
<dbReference type="PANTHER" id="PTHR35007">
    <property type="entry name" value="INTEGRAL MEMBRANE PROTEIN-RELATED"/>
    <property type="match status" value="1"/>
</dbReference>
<feature type="transmembrane region" description="Helical" evidence="6">
    <location>
        <begin position="235"/>
        <end position="254"/>
    </location>
</feature>
<dbReference type="Pfam" id="PF00482">
    <property type="entry name" value="T2SSF"/>
    <property type="match status" value="1"/>
</dbReference>